<accession>A0A1H7BF35</accession>
<dbReference type="OrthoDB" id="9111355at2"/>
<name>A0A1H7BF35_9BACL</name>
<gene>
    <name evidence="2" type="ORF">SAMN04488127_2685</name>
</gene>
<dbReference type="Gene3D" id="3.10.180.10">
    <property type="entry name" value="2,3-Dihydroxybiphenyl 1,2-Dioxygenase, domain 1"/>
    <property type="match status" value="1"/>
</dbReference>
<dbReference type="PANTHER" id="PTHR40265">
    <property type="entry name" value="BLL2707 PROTEIN"/>
    <property type="match status" value="1"/>
</dbReference>
<sequence>MKLDHAVYFSNQTPEEDARAWKERGMNGAPGGSHEQWGTQNALYYVRNAYIEALSVEKPEIAQTTLQPLARLLTHDMKHYGPGWGTICLRPGNLYQFEKRLNERGYKTTGVQEASRRTASGSLLEWKLLFIDEEIGDALPNPFFIDWGMEDEVRMQQLLDAGTMPEENLSHCLEEVVFSVRDPQATALRWAEMLGTSRPENNRLTLGNAEIVFTLGEGPERLSDVRISRDGMH</sequence>
<evidence type="ECO:0000313" key="3">
    <source>
        <dbReference type="Proteomes" id="UP000199200"/>
    </source>
</evidence>
<dbReference type="InterPro" id="IPR025870">
    <property type="entry name" value="Glyoxalase-like_dom"/>
</dbReference>
<dbReference type="PANTHER" id="PTHR40265:SF1">
    <property type="entry name" value="GLYOXALASE-LIKE DOMAIN-CONTAINING PROTEIN"/>
    <property type="match status" value="1"/>
</dbReference>
<feature type="domain" description="Glyoxalase-like" evidence="1">
    <location>
        <begin position="3"/>
        <end position="193"/>
    </location>
</feature>
<reference evidence="3" key="1">
    <citation type="submission" date="2016-10" db="EMBL/GenBank/DDBJ databases">
        <authorList>
            <person name="Varghese N."/>
            <person name="Submissions S."/>
        </authorList>
    </citation>
    <scope>NUCLEOTIDE SEQUENCE [LARGE SCALE GENOMIC DNA]</scope>
    <source>
        <strain evidence="3">CGMCC 1.6763</strain>
    </source>
</reference>
<dbReference type="STRING" id="426757.SAMN04488127_2685"/>
<keyword evidence="3" id="KW-1185">Reference proteome</keyword>
<dbReference type="SUPFAM" id="SSF54593">
    <property type="entry name" value="Glyoxalase/Bleomycin resistance protein/Dihydroxybiphenyl dioxygenase"/>
    <property type="match status" value="1"/>
</dbReference>
<evidence type="ECO:0000313" key="2">
    <source>
        <dbReference type="EMBL" id="SEJ74907.1"/>
    </source>
</evidence>
<dbReference type="Pfam" id="PF13468">
    <property type="entry name" value="Glyoxalase_3"/>
    <property type="match status" value="1"/>
</dbReference>
<protein>
    <submittedName>
        <fullName evidence="2">Glyoxalase-like domain-containing protein</fullName>
    </submittedName>
</protein>
<dbReference type="Proteomes" id="UP000199200">
    <property type="component" value="Unassembled WGS sequence"/>
</dbReference>
<dbReference type="AlphaFoldDB" id="A0A1H7BF35"/>
<organism evidence="2 3">
    <name type="scientific">Bhargavaea ginsengi</name>
    <dbReference type="NCBI Taxonomy" id="426757"/>
    <lineage>
        <taxon>Bacteria</taxon>
        <taxon>Bacillati</taxon>
        <taxon>Bacillota</taxon>
        <taxon>Bacilli</taxon>
        <taxon>Bacillales</taxon>
        <taxon>Caryophanaceae</taxon>
        <taxon>Bhargavaea</taxon>
    </lineage>
</organism>
<evidence type="ECO:0000259" key="1">
    <source>
        <dbReference type="Pfam" id="PF13468"/>
    </source>
</evidence>
<proteinExistence type="predicted"/>
<dbReference type="InterPro" id="IPR029068">
    <property type="entry name" value="Glyas_Bleomycin-R_OHBP_Dase"/>
</dbReference>
<dbReference type="RefSeq" id="WP_092055240.1">
    <property type="nucleotide sequence ID" value="NZ_FNZF01000006.1"/>
</dbReference>
<dbReference type="EMBL" id="FNZF01000006">
    <property type="protein sequence ID" value="SEJ74907.1"/>
    <property type="molecule type" value="Genomic_DNA"/>
</dbReference>